<dbReference type="OrthoDB" id="6160868at2759"/>
<evidence type="ECO:0000256" key="2">
    <source>
        <dbReference type="SAM" id="SignalP"/>
    </source>
</evidence>
<keyword evidence="5" id="KW-1185">Reference proteome</keyword>
<dbReference type="InterPro" id="IPR000922">
    <property type="entry name" value="Lectin_gal-bd_dom"/>
</dbReference>
<evidence type="ECO:0000313" key="4">
    <source>
        <dbReference type="EMBL" id="CAG2218685.1"/>
    </source>
</evidence>
<keyword evidence="1" id="KW-0812">Transmembrane</keyword>
<feature type="transmembrane region" description="Helical" evidence="1">
    <location>
        <begin position="230"/>
        <end position="256"/>
    </location>
</feature>
<organism evidence="4 5">
    <name type="scientific">Mytilus edulis</name>
    <name type="common">Blue mussel</name>
    <dbReference type="NCBI Taxonomy" id="6550"/>
    <lineage>
        <taxon>Eukaryota</taxon>
        <taxon>Metazoa</taxon>
        <taxon>Spiralia</taxon>
        <taxon>Lophotrochozoa</taxon>
        <taxon>Mollusca</taxon>
        <taxon>Bivalvia</taxon>
        <taxon>Autobranchia</taxon>
        <taxon>Pteriomorphia</taxon>
        <taxon>Mytilida</taxon>
        <taxon>Mytiloidea</taxon>
        <taxon>Mytilidae</taxon>
        <taxon>Mytilinae</taxon>
        <taxon>Mytilus</taxon>
    </lineage>
</organism>
<dbReference type="InterPro" id="IPR043159">
    <property type="entry name" value="Lectin_gal-bd_sf"/>
</dbReference>
<name>A0A8S3SP47_MYTED</name>
<feature type="domain" description="SUEL-type lectin" evidence="3">
    <location>
        <begin position="26"/>
        <end position="115"/>
    </location>
</feature>
<protein>
    <recommendedName>
        <fullName evidence="3">SUEL-type lectin domain-containing protein</fullName>
    </recommendedName>
</protein>
<accession>A0A8S3SP47</accession>
<keyword evidence="1" id="KW-1133">Transmembrane helix</keyword>
<dbReference type="PANTHER" id="PTHR46780">
    <property type="entry name" value="PROTEIN EVA-1"/>
    <property type="match status" value="1"/>
</dbReference>
<dbReference type="Proteomes" id="UP000683360">
    <property type="component" value="Unassembled WGS sequence"/>
</dbReference>
<feature type="signal peptide" evidence="2">
    <location>
        <begin position="1"/>
        <end position="20"/>
    </location>
</feature>
<comment type="caution">
    <text evidence="4">The sequence shown here is derived from an EMBL/GenBank/DDBJ whole genome shotgun (WGS) entry which is preliminary data.</text>
</comment>
<dbReference type="GO" id="GO:0030246">
    <property type="term" value="F:carbohydrate binding"/>
    <property type="evidence" value="ECO:0007669"/>
    <property type="project" value="InterPro"/>
</dbReference>
<keyword evidence="2" id="KW-0732">Signal</keyword>
<feature type="chain" id="PRO_5035728964" description="SUEL-type lectin domain-containing protein" evidence="2">
    <location>
        <begin position="21"/>
        <end position="260"/>
    </location>
</feature>
<evidence type="ECO:0000259" key="3">
    <source>
        <dbReference type="PROSITE" id="PS50228"/>
    </source>
</evidence>
<gene>
    <name evidence="4" type="ORF">MEDL_32274</name>
</gene>
<dbReference type="EMBL" id="CAJPWZ010001605">
    <property type="protein sequence ID" value="CAG2218685.1"/>
    <property type="molecule type" value="Genomic_DNA"/>
</dbReference>
<keyword evidence="1" id="KW-0472">Membrane</keyword>
<dbReference type="AlphaFoldDB" id="A0A8S3SP47"/>
<evidence type="ECO:0000313" key="5">
    <source>
        <dbReference type="Proteomes" id="UP000683360"/>
    </source>
</evidence>
<reference evidence="4" key="1">
    <citation type="submission" date="2021-03" db="EMBL/GenBank/DDBJ databases">
        <authorList>
            <person name="Bekaert M."/>
        </authorList>
    </citation>
    <scope>NUCLEOTIDE SEQUENCE</scope>
</reference>
<evidence type="ECO:0000256" key="1">
    <source>
        <dbReference type="SAM" id="Phobius"/>
    </source>
</evidence>
<dbReference type="PROSITE" id="PS50228">
    <property type="entry name" value="SUEL_LECTIN"/>
    <property type="match status" value="1"/>
</dbReference>
<sequence>MLHFFNFCLLIYFLDQTVTPLNEYILCEGNSTNLECCLECSFQILEATYGRTNSIVCPHDTVFNSTEYNYTNSASTNVCNTCDGKQSCLLNSNNDLYDDPSPGVFKYLNVTYECLQAEITTEKTSANFDLTTPDTDTDPLAYTEIITEKTTANIDLTTPDTDTDPLSCRCPCSVVGPNKWGYLRDLNVSLAQLEEILKPDLNKLHKLIAINKKNTTMNLRTKYSAADDRISAVSIGLAGATIICLVPAFFVVMDLIECFR</sequence>
<proteinExistence type="predicted"/>
<dbReference type="Gene3D" id="2.60.120.740">
    <property type="match status" value="1"/>
</dbReference>
<dbReference type="Pfam" id="PF02140">
    <property type="entry name" value="SUEL_Lectin"/>
    <property type="match status" value="1"/>
</dbReference>